<dbReference type="AlphaFoldDB" id="A0A9K3LL35"/>
<gene>
    <name evidence="1" type="ORF">IV203_037304</name>
</gene>
<dbReference type="EMBL" id="JAGRRH010000009">
    <property type="protein sequence ID" value="KAG7364102.1"/>
    <property type="molecule type" value="Genomic_DNA"/>
</dbReference>
<protein>
    <submittedName>
        <fullName evidence="1">Uncharacterized protein</fullName>
    </submittedName>
</protein>
<sequence length="103" mass="12001">MICAQVSPCPCTEFSDPRIAPLRKTPGILDALTCHLGVKFWREHHLDLNSLAITCRILLRIRRIECSLFCLLSKLYLRVIERTLCTFFWWFFIGPVHALRIAD</sequence>
<proteinExistence type="predicted"/>
<accession>A0A9K3LL35</accession>
<comment type="caution">
    <text evidence="1">The sequence shown here is derived from an EMBL/GenBank/DDBJ whole genome shotgun (WGS) entry which is preliminary data.</text>
</comment>
<reference evidence="1" key="1">
    <citation type="journal article" date="2021" name="Sci. Rep.">
        <title>Diploid genomic architecture of Nitzschia inconspicua, an elite biomass production diatom.</title>
        <authorList>
            <person name="Oliver A."/>
            <person name="Podell S."/>
            <person name="Pinowska A."/>
            <person name="Traller J.C."/>
            <person name="Smith S.R."/>
            <person name="McClure R."/>
            <person name="Beliaev A."/>
            <person name="Bohutskyi P."/>
            <person name="Hill E.A."/>
            <person name="Rabines A."/>
            <person name="Zheng H."/>
            <person name="Allen L.Z."/>
            <person name="Kuo A."/>
            <person name="Grigoriev I.V."/>
            <person name="Allen A.E."/>
            <person name="Hazlebeck D."/>
            <person name="Allen E.E."/>
        </authorList>
    </citation>
    <scope>NUCLEOTIDE SEQUENCE</scope>
    <source>
        <strain evidence="1">Hildebrandi</strain>
    </source>
</reference>
<reference evidence="1" key="2">
    <citation type="submission" date="2021-04" db="EMBL/GenBank/DDBJ databases">
        <authorList>
            <person name="Podell S."/>
        </authorList>
    </citation>
    <scope>NUCLEOTIDE SEQUENCE</scope>
    <source>
        <strain evidence="1">Hildebrandi</strain>
    </source>
</reference>
<keyword evidence="2" id="KW-1185">Reference proteome</keyword>
<evidence type="ECO:0000313" key="1">
    <source>
        <dbReference type="EMBL" id="KAG7364102.1"/>
    </source>
</evidence>
<dbReference type="Proteomes" id="UP000693970">
    <property type="component" value="Unassembled WGS sequence"/>
</dbReference>
<organism evidence="1 2">
    <name type="scientific">Nitzschia inconspicua</name>
    <dbReference type="NCBI Taxonomy" id="303405"/>
    <lineage>
        <taxon>Eukaryota</taxon>
        <taxon>Sar</taxon>
        <taxon>Stramenopiles</taxon>
        <taxon>Ochrophyta</taxon>
        <taxon>Bacillariophyta</taxon>
        <taxon>Bacillariophyceae</taxon>
        <taxon>Bacillariophycidae</taxon>
        <taxon>Bacillariales</taxon>
        <taxon>Bacillariaceae</taxon>
        <taxon>Nitzschia</taxon>
    </lineage>
</organism>
<name>A0A9K3LL35_9STRA</name>
<evidence type="ECO:0000313" key="2">
    <source>
        <dbReference type="Proteomes" id="UP000693970"/>
    </source>
</evidence>